<keyword evidence="6" id="KW-0460">Magnesium</keyword>
<keyword evidence="8" id="KW-0456">Lyase</keyword>
<keyword evidence="11" id="KW-1185">Reference proteome</keyword>
<dbReference type="EMBL" id="SLVX01000021">
    <property type="protein sequence ID" value="TCN37830.1"/>
    <property type="molecule type" value="Genomic_DNA"/>
</dbReference>
<evidence type="ECO:0000313" key="11">
    <source>
        <dbReference type="Proteomes" id="UP000295351"/>
    </source>
</evidence>
<dbReference type="Pfam" id="PF00291">
    <property type="entry name" value="PALP"/>
    <property type="match status" value="1"/>
</dbReference>
<dbReference type="InterPro" id="IPR001926">
    <property type="entry name" value="TrpB-like_PALP"/>
</dbReference>
<dbReference type="PROSITE" id="PS00165">
    <property type="entry name" value="DEHYDRATASE_SER_THR"/>
    <property type="match status" value="1"/>
</dbReference>
<dbReference type="GO" id="GO:0030170">
    <property type="term" value="F:pyridoxal phosphate binding"/>
    <property type="evidence" value="ECO:0007669"/>
    <property type="project" value="InterPro"/>
</dbReference>
<dbReference type="GO" id="GO:0000287">
    <property type="term" value="F:magnesium ion binding"/>
    <property type="evidence" value="ECO:0007669"/>
    <property type="project" value="TreeGrafter"/>
</dbReference>
<reference evidence="10 11" key="1">
    <citation type="submission" date="2019-03" db="EMBL/GenBank/DDBJ databases">
        <title>Genomic Encyclopedia of Type Strains, Phase IV (KMG-IV): sequencing the most valuable type-strain genomes for metagenomic binning, comparative biology and taxonomic classification.</title>
        <authorList>
            <person name="Goeker M."/>
        </authorList>
    </citation>
    <scope>NUCLEOTIDE SEQUENCE [LARGE SCALE GENOMIC DNA]</scope>
    <source>
        <strain evidence="10 11">DSM 18401</strain>
    </source>
</reference>
<dbReference type="GO" id="GO:0003941">
    <property type="term" value="F:L-serine ammonia-lyase activity"/>
    <property type="evidence" value="ECO:0007669"/>
    <property type="project" value="TreeGrafter"/>
</dbReference>
<dbReference type="Proteomes" id="UP000295351">
    <property type="component" value="Unassembled WGS sequence"/>
</dbReference>
<evidence type="ECO:0000256" key="1">
    <source>
        <dbReference type="ARBA" id="ARBA00001913"/>
    </source>
</evidence>
<dbReference type="AlphaFoldDB" id="A0A4V2RGV2"/>
<comment type="cofactor">
    <cofactor evidence="2">
        <name>pyridoxal 5'-phosphate</name>
        <dbReference type="ChEBI" id="CHEBI:597326"/>
    </cofactor>
</comment>
<evidence type="ECO:0000256" key="4">
    <source>
        <dbReference type="ARBA" id="ARBA00001946"/>
    </source>
</evidence>
<comment type="similarity">
    <text evidence="5">Belongs to the serine/threonine dehydratase family.</text>
</comment>
<comment type="cofactor">
    <cofactor evidence="4">
        <name>Mg(2+)</name>
        <dbReference type="ChEBI" id="CHEBI:18420"/>
    </cofactor>
</comment>
<comment type="cofactor">
    <cofactor evidence="3">
        <name>Mn(2+)</name>
        <dbReference type="ChEBI" id="CHEBI:29035"/>
    </cofactor>
</comment>
<comment type="cofactor">
    <cofactor evidence="1">
        <name>Ca(2+)</name>
        <dbReference type="ChEBI" id="CHEBI:29108"/>
    </cofactor>
</comment>
<dbReference type="GO" id="GO:0018114">
    <property type="term" value="F:threonine racemase activity"/>
    <property type="evidence" value="ECO:0007669"/>
    <property type="project" value="TreeGrafter"/>
</dbReference>
<dbReference type="SUPFAM" id="SSF53686">
    <property type="entry name" value="Tryptophan synthase beta subunit-like PLP-dependent enzymes"/>
    <property type="match status" value="1"/>
</dbReference>
<keyword evidence="7" id="KW-0663">Pyridoxal phosphate</keyword>
<dbReference type="GO" id="GO:0030378">
    <property type="term" value="F:serine racemase activity"/>
    <property type="evidence" value="ECO:0007669"/>
    <property type="project" value="TreeGrafter"/>
</dbReference>
<comment type="caution">
    <text evidence="10">The sequence shown here is derived from an EMBL/GenBank/DDBJ whole genome shotgun (WGS) entry which is preliminary data.</text>
</comment>
<feature type="domain" description="Tryptophan synthase beta chain-like PALP" evidence="9">
    <location>
        <begin position="74"/>
        <end position="364"/>
    </location>
</feature>
<sequence>MHMTCNWPFNAAISRGCVLLLHGAVRGADAPVTMTRTDILKRAAAFYEMAPHQPKACSMTSIEMIVAARSRLQGHARRTPLLSSPFLDEMAGRRVLVKAECLQHTGSFKFRGGWSALSGLAQEVRTHGVIAFSSGNHAQGVALAATRHGVPSVIIMPSDAPTLKIENTRAFGAEVVLYDRGTEDRDAIGARLSEERGLTLIRPFDEPLVIAGQGTTGLEIAEQAEEEGIKTADVLVPCGGGGLSSGIALALEATAPGFTVRPCEPEGFDDTTRSLAAGEIVRNATMTGSICDAIVTPEPGRITFPILQRLAGAGIAVTEEEVLRAMALAFKRLKIVVEPGGAVALAAALFHGAAIEGDAVIAVTSGGNVDTDLFVAALRRFG</sequence>
<evidence type="ECO:0000256" key="3">
    <source>
        <dbReference type="ARBA" id="ARBA00001936"/>
    </source>
</evidence>
<protein>
    <submittedName>
        <fullName evidence="10">Threonine dehydratase</fullName>
    </submittedName>
</protein>
<dbReference type="PANTHER" id="PTHR43050">
    <property type="entry name" value="SERINE / THREONINE RACEMASE FAMILY MEMBER"/>
    <property type="match status" value="1"/>
</dbReference>
<name>A0A4V2RGV2_SHIGR</name>
<dbReference type="InterPro" id="IPR000634">
    <property type="entry name" value="Ser/Thr_deHydtase_PyrdxlP-BS"/>
</dbReference>
<evidence type="ECO:0000256" key="7">
    <source>
        <dbReference type="ARBA" id="ARBA00022898"/>
    </source>
</evidence>
<evidence type="ECO:0000256" key="8">
    <source>
        <dbReference type="ARBA" id="ARBA00023239"/>
    </source>
</evidence>
<accession>A0A4V2RGV2</accession>
<evidence type="ECO:0000256" key="5">
    <source>
        <dbReference type="ARBA" id="ARBA00010869"/>
    </source>
</evidence>
<organism evidence="10 11">
    <name type="scientific">Shinella granuli</name>
    <dbReference type="NCBI Taxonomy" id="323621"/>
    <lineage>
        <taxon>Bacteria</taxon>
        <taxon>Pseudomonadati</taxon>
        <taxon>Pseudomonadota</taxon>
        <taxon>Alphaproteobacteria</taxon>
        <taxon>Hyphomicrobiales</taxon>
        <taxon>Rhizobiaceae</taxon>
        <taxon>Shinella</taxon>
    </lineage>
</organism>
<evidence type="ECO:0000256" key="6">
    <source>
        <dbReference type="ARBA" id="ARBA00022842"/>
    </source>
</evidence>
<evidence type="ECO:0000259" key="9">
    <source>
        <dbReference type="Pfam" id="PF00291"/>
    </source>
</evidence>
<gene>
    <name evidence="10" type="ORF">EV665_12197</name>
</gene>
<evidence type="ECO:0000256" key="2">
    <source>
        <dbReference type="ARBA" id="ARBA00001933"/>
    </source>
</evidence>
<dbReference type="FunFam" id="3.40.50.1100:FF:000005">
    <property type="entry name" value="Threonine dehydratase catabolic"/>
    <property type="match status" value="1"/>
</dbReference>
<dbReference type="GO" id="GO:0070179">
    <property type="term" value="P:D-serine biosynthetic process"/>
    <property type="evidence" value="ECO:0007669"/>
    <property type="project" value="TreeGrafter"/>
</dbReference>
<dbReference type="PANTHER" id="PTHR43050:SF1">
    <property type="entry name" value="SERINE RACEMASE"/>
    <property type="match status" value="1"/>
</dbReference>
<evidence type="ECO:0000313" key="10">
    <source>
        <dbReference type="EMBL" id="TCN37830.1"/>
    </source>
</evidence>
<dbReference type="GO" id="GO:0005524">
    <property type="term" value="F:ATP binding"/>
    <property type="evidence" value="ECO:0007669"/>
    <property type="project" value="TreeGrafter"/>
</dbReference>
<dbReference type="CDD" id="cd01562">
    <property type="entry name" value="Thr-dehyd"/>
    <property type="match status" value="1"/>
</dbReference>
<proteinExistence type="inferred from homology"/>
<dbReference type="Gene3D" id="3.40.50.1100">
    <property type="match status" value="2"/>
</dbReference>
<dbReference type="InterPro" id="IPR036052">
    <property type="entry name" value="TrpB-like_PALP_sf"/>
</dbReference>